<dbReference type="GeneID" id="77929855"/>
<evidence type="ECO:0000313" key="2">
    <source>
        <dbReference type="Proteomes" id="UP000326082"/>
    </source>
</evidence>
<dbReference type="InterPro" id="IPR047729">
    <property type="entry name" value="Sce7726-like"/>
</dbReference>
<dbReference type="KEGG" id="vg:77929855"/>
<dbReference type="EMBL" id="MN234218">
    <property type="protein sequence ID" value="QFG13509.1"/>
    <property type="molecule type" value="Genomic_DNA"/>
</dbReference>
<protein>
    <submittedName>
        <fullName evidence="1">Exonuclease</fullName>
    </submittedName>
</protein>
<keyword evidence="1" id="KW-0269">Exonuclease</keyword>
<proteinExistence type="predicted"/>
<keyword evidence="1" id="KW-0378">Hydrolase</keyword>
<dbReference type="GO" id="GO:0004527">
    <property type="term" value="F:exonuclease activity"/>
    <property type="evidence" value="ECO:0007669"/>
    <property type="project" value="UniProtKB-KW"/>
</dbReference>
<dbReference type="Proteomes" id="UP000326082">
    <property type="component" value="Segment"/>
</dbReference>
<dbReference type="NCBIfam" id="NF033832">
    <property type="entry name" value="sce7726_fam"/>
    <property type="match status" value="1"/>
</dbReference>
<accession>A0A5J6TUD7</accession>
<keyword evidence="2" id="KW-1185">Reference proteome</keyword>
<reference evidence="1 2" key="1">
    <citation type="submission" date="2019-07" db="EMBL/GenBank/DDBJ databases">
        <authorList>
            <person name="Lauer M.J."/>
            <person name="Stoner T.H."/>
            <person name="Garlena R.A."/>
            <person name="Russell D.A."/>
            <person name="Pope W.H."/>
            <person name="Jacobs-Sera D."/>
            <person name="Hatfull G.F."/>
        </authorList>
    </citation>
    <scope>NUCLEOTIDE SEQUENCE [LARGE SCALE GENOMIC DNA]</scope>
</reference>
<keyword evidence="1" id="KW-0540">Nuclease</keyword>
<gene>
    <name evidence="1" type="primary">32</name>
    <name evidence="1" type="ORF">PBI_POWERBALL_32</name>
</gene>
<name>A0A5J6TUD7_9CAUD</name>
<dbReference type="RefSeq" id="YP_010653971.1">
    <property type="nucleotide sequence ID" value="NC_070805.1"/>
</dbReference>
<sequence length="253" mass="27691">MGPHPFLAPGAHSWTRPPISVDMPPAAMSVGSPASSAEQYRVPMRDMDVRAALHANLAVDHADELDETLVVDELGLCGEVRVDVAVINGALTGFELKSARDTLRRLPKQIAVYSQVLDYAELVVAENHLEAAAEILPAWWGIRVAVCSRADVVHVERTREPRRNLNVEPYSLAQLLWRDEALDELSLRSADRGVRSKPRSAVWRRLTETVATEELRDVVRNRLKVRSGWRAGALSAPGAGGPPIAAMSSGCRN</sequence>
<evidence type="ECO:0000313" key="1">
    <source>
        <dbReference type="EMBL" id="QFG13509.1"/>
    </source>
</evidence>
<organism evidence="1 2">
    <name type="scientific">Gordonia phage Powerball</name>
    <dbReference type="NCBI Taxonomy" id="2599847"/>
    <lineage>
        <taxon>Viruses</taxon>
        <taxon>Duplodnaviria</taxon>
        <taxon>Heunggongvirae</taxon>
        <taxon>Uroviricota</taxon>
        <taxon>Caudoviricetes</taxon>
        <taxon>Powerballvirus</taxon>
        <taxon>Powerballvirus powerball</taxon>
    </lineage>
</organism>